<feature type="region of interest" description="Disordered" evidence="1">
    <location>
        <begin position="1"/>
        <end position="26"/>
    </location>
</feature>
<protein>
    <submittedName>
        <fullName evidence="2">Uncharacterized protein</fullName>
    </submittedName>
</protein>
<dbReference type="AlphaFoldDB" id="Q69XG5"/>
<dbReference type="Proteomes" id="UP000000763">
    <property type="component" value="Chromosome 6"/>
</dbReference>
<evidence type="ECO:0000313" key="2">
    <source>
        <dbReference type="EMBL" id="BAD35492.1"/>
    </source>
</evidence>
<sequence>MVEDGGGPTAGRRVGTGSPRGYGGEAAAAAPVGGLEVAAAALVGAGSPRGCDGGQRRLPTVPAALGAMAAAPVGAGGPRGCGSSRQWQSVHFDGGCLGFG</sequence>
<dbReference type="EMBL" id="AP003616">
    <property type="protein sequence ID" value="BAD35492.1"/>
    <property type="molecule type" value="Genomic_DNA"/>
</dbReference>
<gene>
    <name evidence="2" type="primary">P0490F09.27</name>
</gene>
<accession>Q69XG5</accession>
<evidence type="ECO:0000256" key="1">
    <source>
        <dbReference type="SAM" id="MobiDB-lite"/>
    </source>
</evidence>
<name>Q69XG5_ORYSJ</name>
<reference evidence="3" key="1">
    <citation type="journal article" date="2005" name="Nature">
        <title>The map-based sequence of the rice genome.</title>
        <authorList>
            <consortium name="International rice genome sequencing project (IRGSP)"/>
            <person name="Matsumoto T."/>
            <person name="Wu J."/>
            <person name="Kanamori H."/>
            <person name="Katayose Y."/>
            <person name="Fujisawa M."/>
            <person name="Namiki N."/>
            <person name="Mizuno H."/>
            <person name="Yamamoto K."/>
            <person name="Antonio B.A."/>
            <person name="Baba T."/>
            <person name="Sakata K."/>
            <person name="Nagamura Y."/>
            <person name="Aoki H."/>
            <person name="Arikawa K."/>
            <person name="Arita K."/>
            <person name="Bito T."/>
            <person name="Chiden Y."/>
            <person name="Fujitsuka N."/>
            <person name="Fukunaka R."/>
            <person name="Hamada M."/>
            <person name="Harada C."/>
            <person name="Hayashi A."/>
            <person name="Hijishita S."/>
            <person name="Honda M."/>
            <person name="Hosokawa S."/>
            <person name="Ichikawa Y."/>
            <person name="Idonuma A."/>
            <person name="Iijima M."/>
            <person name="Ikeda M."/>
            <person name="Ikeno M."/>
            <person name="Ito K."/>
            <person name="Ito S."/>
            <person name="Ito T."/>
            <person name="Ito Y."/>
            <person name="Ito Y."/>
            <person name="Iwabuchi A."/>
            <person name="Kamiya K."/>
            <person name="Karasawa W."/>
            <person name="Kurita K."/>
            <person name="Katagiri S."/>
            <person name="Kikuta A."/>
            <person name="Kobayashi H."/>
            <person name="Kobayashi N."/>
            <person name="Machita K."/>
            <person name="Maehara T."/>
            <person name="Masukawa M."/>
            <person name="Mizubayashi T."/>
            <person name="Mukai Y."/>
            <person name="Nagasaki H."/>
            <person name="Nagata Y."/>
            <person name="Naito S."/>
            <person name="Nakashima M."/>
            <person name="Nakama Y."/>
            <person name="Nakamichi Y."/>
            <person name="Nakamura M."/>
            <person name="Meguro A."/>
            <person name="Negishi M."/>
            <person name="Ohta I."/>
            <person name="Ohta T."/>
            <person name="Okamoto M."/>
            <person name="Ono N."/>
            <person name="Saji S."/>
            <person name="Sakaguchi M."/>
            <person name="Sakai K."/>
            <person name="Shibata M."/>
            <person name="Shimokawa T."/>
            <person name="Song J."/>
            <person name="Takazaki Y."/>
            <person name="Terasawa K."/>
            <person name="Tsugane M."/>
            <person name="Tsuji K."/>
            <person name="Ueda S."/>
            <person name="Waki K."/>
            <person name="Yamagata H."/>
            <person name="Yamamoto M."/>
            <person name="Yamamoto S."/>
            <person name="Yamane H."/>
            <person name="Yoshiki S."/>
            <person name="Yoshihara R."/>
            <person name="Yukawa K."/>
            <person name="Zhong H."/>
            <person name="Yano M."/>
            <person name="Yuan Q."/>
            <person name="Ouyang S."/>
            <person name="Liu J."/>
            <person name="Jones K.M."/>
            <person name="Gansberger K."/>
            <person name="Moffat K."/>
            <person name="Hill J."/>
            <person name="Bera J."/>
            <person name="Fadrosh D."/>
            <person name="Jin S."/>
            <person name="Johri S."/>
            <person name="Kim M."/>
            <person name="Overton L."/>
            <person name="Reardon M."/>
            <person name="Tsitrin T."/>
            <person name="Vuong H."/>
            <person name="Weaver B."/>
            <person name="Ciecko A."/>
            <person name="Tallon L."/>
            <person name="Jackson J."/>
            <person name="Pai G."/>
            <person name="Aken S.V."/>
            <person name="Utterback T."/>
            <person name="Reidmuller S."/>
            <person name="Feldblyum T."/>
            <person name="Hsiao J."/>
            <person name="Zismann V."/>
            <person name="Iobst S."/>
            <person name="de Vazeille A.R."/>
            <person name="Buell C.R."/>
            <person name="Ying K."/>
            <person name="Li Y."/>
            <person name="Lu T."/>
            <person name="Huang Y."/>
            <person name="Zhao Q."/>
            <person name="Feng Q."/>
            <person name="Zhang L."/>
            <person name="Zhu J."/>
            <person name="Weng Q."/>
            <person name="Mu J."/>
            <person name="Lu Y."/>
            <person name="Fan D."/>
            <person name="Liu Y."/>
            <person name="Guan J."/>
            <person name="Zhang Y."/>
            <person name="Yu S."/>
            <person name="Liu X."/>
            <person name="Zhang Y."/>
            <person name="Hong G."/>
            <person name="Han B."/>
            <person name="Choisne N."/>
            <person name="Demange N."/>
            <person name="Orjeda G."/>
            <person name="Samain S."/>
            <person name="Cattolico L."/>
            <person name="Pelletier E."/>
            <person name="Couloux A."/>
            <person name="Segurens B."/>
            <person name="Wincker P."/>
            <person name="D'Hont A."/>
            <person name="Scarpelli C."/>
            <person name="Weissenbach J."/>
            <person name="Salanoubat M."/>
            <person name="Quetier F."/>
            <person name="Yu Y."/>
            <person name="Kim H.R."/>
            <person name="Rambo T."/>
            <person name="Currie J."/>
            <person name="Collura K."/>
            <person name="Luo M."/>
            <person name="Yang T."/>
            <person name="Ammiraju J.S.S."/>
            <person name="Engler F."/>
            <person name="Soderlund C."/>
            <person name="Wing R.A."/>
            <person name="Palmer L.E."/>
            <person name="de la Bastide M."/>
            <person name="Spiegel L."/>
            <person name="Nascimento L."/>
            <person name="Zutavern T."/>
            <person name="O'Shaughnessy A."/>
            <person name="Dike S."/>
            <person name="Dedhia N."/>
            <person name="Preston R."/>
            <person name="Balija V."/>
            <person name="McCombie W.R."/>
            <person name="Chow T."/>
            <person name="Chen H."/>
            <person name="Chung M."/>
            <person name="Chen C."/>
            <person name="Shaw J."/>
            <person name="Wu H."/>
            <person name="Hsiao K."/>
            <person name="Chao Y."/>
            <person name="Chu M."/>
            <person name="Cheng C."/>
            <person name="Hour A."/>
            <person name="Lee P."/>
            <person name="Lin S."/>
            <person name="Lin Y."/>
            <person name="Liou J."/>
            <person name="Liu S."/>
            <person name="Hsing Y."/>
            <person name="Raghuvanshi S."/>
            <person name="Mohanty A."/>
            <person name="Bharti A.K."/>
            <person name="Gaur A."/>
            <person name="Gupta V."/>
            <person name="Kumar D."/>
            <person name="Ravi V."/>
            <person name="Vij S."/>
            <person name="Kapur A."/>
            <person name="Khurana P."/>
            <person name="Khurana P."/>
            <person name="Khurana J.P."/>
            <person name="Tyagi A.K."/>
            <person name="Gaikwad K."/>
            <person name="Singh A."/>
            <person name="Dalal V."/>
            <person name="Srivastava S."/>
            <person name="Dixit A."/>
            <person name="Pal A.K."/>
            <person name="Ghazi I.A."/>
            <person name="Yadav M."/>
            <person name="Pandit A."/>
            <person name="Bhargava A."/>
            <person name="Sureshbabu K."/>
            <person name="Batra K."/>
            <person name="Sharma T.R."/>
            <person name="Mohapatra T."/>
            <person name="Singh N.K."/>
            <person name="Messing J."/>
            <person name="Nelson A.B."/>
            <person name="Fuks G."/>
            <person name="Kavchok S."/>
            <person name="Keizer G."/>
            <person name="Linton E."/>
            <person name="Llaca V."/>
            <person name="Song R."/>
            <person name="Tanyolac B."/>
            <person name="Young S."/>
            <person name="Ho-Il K."/>
            <person name="Hahn J.H."/>
            <person name="Sangsakoo G."/>
            <person name="Vanavichit A."/>
            <person name="de Mattos Luiz.A.T."/>
            <person name="Zimmer P.D."/>
            <person name="Malone G."/>
            <person name="Dellagostin O."/>
            <person name="de Oliveira A.C."/>
            <person name="Bevan M."/>
            <person name="Bancroft I."/>
            <person name="Minx P."/>
            <person name="Cordum H."/>
            <person name="Wilson R."/>
            <person name="Cheng Z."/>
            <person name="Jin W."/>
            <person name="Jiang J."/>
            <person name="Leong S.A."/>
            <person name="Iwama H."/>
            <person name="Gojobori T."/>
            <person name="Itoh T."/>
            <person name="Niimura Y."/>
            <person name="Fujii Y."/>
            <person name="Habara T."/>
            <person name="Sakai H."/>
            <person name="Sato Y."/>
            <person name="Wilson G."/>
            <person name="Kumar K."/>
            <person name="McCouch S."/>
            <person name="Juretic N."/>
            <person name="Hoen D."/>
            <person name="Wright S."/>
            <person name="Bruskiewich R."/>
            <person name="Bureau T."/>
            <person name="Miyao A."/>
            <person name="Hirochika H."/>
            <person name="Nishikawa T."/>
            <person name="Kadowaki K."/>
            <person name="Sugiura M."/>
            <person name="Burr B."/>
            <person name="Sasaki T."/>
        </authorList>
    </citation>
    <scope>NUCLEOTIDE SEQUENCE [LARGE SCALE GENOMIC DNA]</scope>
    <source>
        <strain evidence="3">cv. Nipponbare</strain>
    </source>
</reference>
<proteinExistence type="predicted"/>
<reference evidence="3" key="2">
    <citation type="journal article" date="2008" name="Nucleic Acids Res.">
        <title>The rice annotation project database (RAP-DB): 2008 update.</title>
        <authorList>
            <consortium name="The rice annotation project (RAP)"/>
        </authorList>
    </citation>
    <scope>GENOME REANNOTATION</scope>
    <source>
        <strain evidence="3">cv. Nipponbare</strain>
    </source>
</reference>
<organism evidence="2 3">
    <name type="scientific">Oryza sativa subsp. japonica</name>
    <name type="common">Rice</name>
    <dbReference type="NCBI Taxonomy" id="39947"/>
    <lineage>
        <taxon>Eukaryota</taxon>
        <taxon>Viridiplantae</taxon>
        <taxon>Streptophyta</taxon>
        <taxon>Embryophyta</taxon>
        <taxon>Tracheophyta</taxon>
        <taxon>Spermatophyta</taxon>
        <taxon>Magnoliopsida</taxon>
        <taxon>Liliopsida</taxon>
        <taxon>Poales</taxon>
        <taxon>Poaceae</taxon>
        <taxon>BOP clade</taxon>
        <taxon>Oryzoideae</taxon>
        <taxon>Oryzeae</taxon>
        <taxon>Oryzinae</taxon>
        <taxon>Oryza</taxon>
        <taxon>Oryza sativa</taxon>
    </lineage>
</organism>
<evidence type="ECO:0000313" key="3">
    <source>
        <dbReference type="Proteomes" id="UP000000763"/>
    </source>
</evidence>